<accession>A0ABV7K5T1</accession>
<name>A0ABV7K5T1_9HYPH</name>
<keyword evidence="1" id="KW-1133">Transmembrane helix</keyword>
<evidence type="ECO:0008006" key="4">
    <source>
        <dbReference type="Google" id="ProtNLM"/>
    </source>
</evidence>
<feature type="transmembrane region" description="Helical" evidence="1">
    <location>
        <begin position="248"/>
        <end position="271"/>
    </location>
</feature>
<organism evidence="2 3">
    <name type="scientific">Aquamicrobium soli</name>
    <dbReference type="NCBI Taxonomy" id="1811518"/>
    <lineage>
        <taxon>Bacteria</taxon>
        <taxon>Pseudomonadati</taxon>
        <taxon>Pseudomonadota</taxon>
        <taxon>Alphaproteobacteria</taxon>
        <taxon>Hyphomicrobiales</taxon>
        <taxon>Phyllobacteriaceae</taxon>
        <taxon>Aquamicrobium</taxon>
    </lineage>
</organism>
<gene>
    <name evidence="2" type="ORF">ACFOHJ_00400</name>
</gene>
<sequence length="292" mass="30046">MTIIEEKNDTAADARSYLDWPAVFAGAVVASAISLVLVTFGSAIGLSLASPFDNTGMSAVGLAIALGLWVVWMQVSSFMAGGYVTGRMRRRAHDATEHESDVRDGIHGLVVWGIGVLVGALFLALSASGAATTAATVAGGAAQAAVEKIANTAAGSNPLSQAVDTAFRTSRPEASNSADARNEAMAIIARGVANGDISQGDRTYLAQVIAAHAGVSEDEAKGRVDAMITNAQTAAQEAKQQAKRAKHFAVIAAFVAAASLAISAAAAFWAASMGGRHRDEGTVIPRWFDRMS</sequence>
<keyword evidence="3" id="KW-1185">Reference proteome</keyword>
<evidence type="ECO:0000256" key="1">
    <source>
        <dbReference type="SAM" id="Phobius"/>
    </source>
</evidence>
<protein>
    <recommendedName>
        <fullName evidence="4">Mll5186 protein</fullName>
    </recommendedName>
</protein>
<reference evidence="3" key="1">
    <citation type="journal article" date="2019" name="Int. J. Syst. Evol. Microbiol.">
        <title>The Global Catalogue of Microorganisms (GCM) 10K type strain sequencing project: providing services to taxonomists for standard genome sequencing and annotation.</title>
        <authorList>
            <consortium name="The Broad Institute Genomics Platform"/>
            <consortium name="The Broad Institute Genome Sequencing Center for Infectious Disease"/>
            <person name="Wu L."/>
            <person name="Ma J."/>
        </authorList>
    </citation>
    <scope>NUCLEOTIDE SEQUENCE [LARGE SCALE GENOMIC DNA]</scope>
    <source>
        <strain evidence="3">KCTC 52165</strain>
    </source>
</reference>
<keyword evidence="1" id="KW-0812">Transmembrane</keyword>
<proteinExistence type="predicted"/>
<feature type="transmembrane region" description="Helical" evidence="1">
    <location>
        <begin position="105"/>
        <end position="125"/>
    </location>
</feature>
<evidence type="ECO:0000313" key="3">
    <source>
        <dbReference type="Proteomes" id="UP001595583"/>
    </source>
</evidence>
<feature type="transmembrane region" description="Helical" evidence="1">
    <location>
        <begin position="20"/>
        <end position="48"/>
    </location>
</feature>
<evidence type="ECO:0000313" key="2">
    <source>
        <dbReference type="EMBL" id="MFC3204677.1"/>
    </source>
</evidence>
<dbReference type="EMBL" id="JBHRTK010000001">
    <property type="protein sequence ID" value="MFC3204677.1"/>
    <property type="molecule type" value="Genomic_DNA"/>
</dbReference>
<feature type="transmembrane region" description="Helical" evidence="1">
    <location>
        <begin position="60"/>
        <end position="85"/>
    </location>
</feature>
<comment type="caution">
    <text evidence="2">The sequence shown here is derived from an EMBL/GenBank/DDBJ whole genome shotgun (WGS) entry which is preliminary data.</text>
</comment>
<dbReference type="Proteomes" id="UP001595583">
    <property type="component" value="Unassembled WGS sequence"/>
</dbReference>
<dbReference type="RefSeq" id="WP_378217387.1">
    <property type="nucleotide sequence ID" value="NZ_JBHRTK010000001.1"/>
</dbReference>
<keyword evidence="1" id="KW-0472">Membrane</keyword>